<dbReference type="GO" id="GO:0015074">
    <property type="term" value="P:DNA integration"/>
    <property type="evidence" value="ECO:0007669"/>
    <property type="project" value="InterPro"/>
</dbReference>
<dbReference type="InterPro" id="IPR041588">
    <property type="entry name" value="Integrase_H2C2"/>
</dbReference>
<feature type="non-terminal residue" evidence="3">
    <location>
        <position position="1"/>
    </location>
</feature>
<dbReference type="CDD" id="cd09279">
    <property type="entry name" value="RNase_HI_like"/>
    <property type="match status" value="1"/>
</dbReference>
<dbReference type="OrthoDB" id="101614at2759"/>
<protein>
    <submittedName>
        <fullName evidence="3">Retrovirus-related Pol polyprotein</fullName>
    </submittedName>
</protein>
<dbReference type="AlphaFoldDB" id="A0A371FAE3"/>
<reference evidence="3" key="1">
    <citation type="submission" date="2018-05" db="EMBL/GenBank/DDBJ databases">
        <title>Draft genome of Mucuna pruriens seed.</title>
        <authorList>
            <person name="Nnadi N.E."/>
            <person name="Vos R."/>
            <person name="Hasami M.H."/>
            <person name="Devisetty U.K."/>
            <person name="Aguiy J.C."/>
        </authorList>
    </citation>
    <scope>NUCLEOTIDE SEQUENCE [LARGE SCALE GENOMIC DNA]</scope>
    <source>
        <strain evidence="3">JCA_2017</strain>
    </source>
</reference>
<evidence type="ECO:0000313" key="4">
    <source>
        <dbReference type="Proteomes" id="UP000257109"/>
    </source>
</evidence>
<dbReference type="PANTHER" id="PTHR48475:SF1">
    <property type="entry name" value="RNASE H TYPE-1 DOMAIN-CONTAINING PROTEIN"/>
    <property type="match status" value="1"/>
</dbReference>
<feature type="domain" description="RNase H type-1" evidence="1">
    <location>
        <begin position="8"/>
        <end position="137"/>
    </location>
</feature>
<dbReference type="InterPro" id="IPR036397">
    <property type="entry name" value="RNaseH_sf"/>
</dbReference>
<dbReference type="Pfam" id="PF00665">
    <property type="entry name" value="rve"/>
    <property type="match status" value="1"/>
</dbReference>
<dbReference type="InterPro" id="IPR012337">
    <property type="entry name" value="RNaseH-like_sf"/>
</dbReference>
<gene>
    <name evidence="3" type="primary">POL</name>
    <name evidence="3" type="ORF">CR513_44849</name>
</gene>
<dbReference type="InterPro" id="IPR002156">
    <property type="entry name" value="RNaseH_domain"/>
</dbReference>
<dbReference type="SUPFAM" id="SSF53098">
    <property type="entry name" value="Ribonuclease H-like"/>
    <property type="match status" value="2"/>
</dbReference>
<feature type="domain" description="Integrase catalytic" evidence="2">
    <location>
        <begin position="265"/>
        <end position="420"/>
    </location>
</feature>
<dbReference type="Gene3D" id="1.10.340.70">
    <property type="match status" value="1"/>
</dbReference>
<organism evidence="3 4">
    <name type="scientific">Mucuna pruriens</name>
    <name type="common">Velvet bean</name>
    <name type="synonym">Dolichos pruriens</name>
    <dbReference type="NCBI Taxonomy" id="157652"/>
    <lineage>
        <taxon>Eukaryota</taxon>
        <taxon>Viridiplantae</taxon>
        <taxon>Streptophyta</taxon>
        <taxon>Embryophyta</taxon>
        <taxon>Tracheophyta</taxon>
        <taxon>Spermatophyta</taxon>
        <taxon>Magnoliopsida</taxon>
        <taxon>eudicotyledons</taxon>
        <taxon>Gunneridae</taxon>
        <taxon>Pentapetalae</taxon>
        <taxon>rosids</taxon>
        <taxon>fabids</taxon>
        <taxon>Fabales</taxon>
        <taxon>Fabaceae</taxon>
        <taxon>Papilionoideae</taxon>
        <taxon>50 kb inversion clade</taxon>
        <taxon>NPAAA clade</taxon>
        <taxon>indigoferoid/millettioid clade</taxon>
        <taxon>Phaseoleae</taxon>
        <taxon>Mucuna</taxon>
    </lineage>
</organism>
<evidence type="ECO:0000313" key="3">
    <source>
        <dbReference type="EMBL" id="RDX75264.1"/>
    </source>
</evidence>
<dbReference type="PROSITE" id="PS50994">
    <property type="entry name" value="INTEGRASE"/>
    <property type="match status" value="1"/>
</dbReference>
<name>A0A371FAE3_MUCPR</name>
<dbReference type="STRING" id="157652.A0A371FAE3"/>
<dbReference type="InterPro" id="IPR001584">
    <property type="entry name" value="Integrase_cat-core"/>
</dbReference>
<proteinExistence type="predicted"/>
<keyword evidence="4" id="KW-1185">Reference proteome</keyword>
<dbReference type="Proteomes" id="UP000257109">
    <property type="component" value="Unassembled WGS sequence"/>
</dbReference>
<accession>A0A371FAE3</accession>
<dbReference type="Pfam" id="PF13456">
    <property type="entry name" value="RVT_3"/>
    <property type="match status" value="1"/>
</dbReference>
<dbReference type="PROSITE" id="PS50879">
    <property type="entry name" value="RNASE_H_1"/>
    <property type="match status" value="1"/>
</dbReference>
<evidence type="ECO:0000259" key="2">
    <source>
        <dbReference type="PROSITE" id="PS50994"/>
    </source>
</evidence>
<dbReference type="PANTHER" id="PTHR48475">
    <property type="entry name" value="RIBONUCLEASE H"/>
    <property type="match status" value="1"/>
</dbReference>
<dbReference type="Pfam" id="PF17921">
    <property type="entry name" value="Integrase_H2C2"/>
    <property type="match status" value="1"/>
</dbReference>
<dbReference type="EMBL" id="QJKJ01009884">
    <property type="protein sequence ID" value="RDX75264.1"/>
    <property type="molecule type" value="Genomic_DNA"/>
</dbReference>
<comment type="caution">
    <text evidence="3">The sequence shown here is derived from an EMBL/GenBank/DDBJ whole genome shotgun (WGS) entry which is preliminary data.</text>
</comment>
<evidence type="ECO:0000259" key="1">
    <source>
        <dbReference type="PROSITE" id="PS50879"/>
    </source>
</evidence>
<sequence length="420" mass="47907">MTIIEIEPQEEWTLWFDGASNLLGNGIGAVLASSTNQCFPFSARLGFDYTNNMTEFEACTMGIAMALECQAKKLKVFGDSALVIYQLKGEWETRDAKLIPYQVHIKEMAKSFDSIIFHHIPREENQMADALATLAAMIQVNAGQEMYLGLDEAYLDEKSYGRITERKYENDKRTLRWLASGFFLNDKVLYKRSSNMTLLHCVNSQEAKEIIEEVHEGAFGTHAKEYSLARKILRASYYWTKMESDCYQHVKKCLKCQIYANNVHATPSPFSMWGLDVIGPLEPKASNGHKFILVAIDYFTKWVETTSYASVTKGVMAKFIKRDIICRYGTLAHIITDNGTNLNNKLVNELCEQFKVHHHNSTPYCPQMNEAIEAANKNIKKIVQKMVVTYKDWHDMLPHALHGYRTTIRMSNGATPYALV</sequence>
<dbReference type="GO" id="GO:0004523">
    <property type="term" value="F:RNA-DNA hybrid ribonuclease activity"/>
    <property type="evidence" value="ECO:0007669"/>
    <property type="project" value="InterPro"/>
</dbReference>
<dbReference type="Gene3D" id="3.30.420.10">
    <property type="entry name" value="Ribonuclease H-like superfamily/Ribonuclease H"/>
    <property type="match status" value="2"/>
</dbReference>
<dbReference type="GO" id="GO:0003676">
    <property type="term" value="F:nucleic acid binding"/>
    <property type="evidence" value="ECO:0007669"/>
    <property type="project" value="InterPro"/>
</dbReference>